<accession>A0A0A9F2L9</accession>
<dbReference type="AlphaFoldDB" id="A0A0A9F2L9"/>
<reference evidence="1" key="2">
    <citation type="journal article" date="2015" name="Data Brief">
        <title>Shoot transcriptome of the giant reed, Arundo donax.</title>
        <authorList>
            <person name="Barrero R.A."/>
            <person name="Guerrero F.D."/>
            <person name="Moolhuijzen P."/>
            <person name="Goolsby J.A."/>
            <person name="Tidwell J."/>
            <person name="Bellgard S.E."/>
            <person name="Bellgard M.I."/>
        </authorList>
    </citation>
    <scope>NUCLEOTIDE SEQUENCE</scope>
    <source>
        <tissue evidence="1">Shoot tissue taken approximately 20 cm above the soil surface</tissue>
    </source>
</reference>
<sequence>MWRGQLLVAAVPGLVRGPGRRGSPRRGRHRWCLEQNRESDSEASDLIDCSCGCSLNSFPFVRNRGRPLQWRGGEGSRARLLCSAWD</sequence>
<reference evidence="1" key="1">
    <citation type="submission" date="2014-09" db="EMBL/GenBank/DDBJ databases">
        <authorList>
            <person name="Magalhaes I.L.F."/>
            <person name="Oliveira U."/>
            <person name="Santos F.R."/>
            <person name="Vidigal T.H.D.A."/>
            <person name="Brescovit A.D."/>
            <person name="Santos A.J."/>
        </authorList>
    </citation>
    <scope>NUCLEOTIDE SEQUENCE</scope>
    <source>
        <tissue evidence="1">Shoot tissue taken approximately 20 cm above the soil surface</tissue>
    </source>
</reference>
<evidence type="ECO:0000313" key="1">
    <source>
        <dbReference type="EMBL" id="JAE05459.1"/>
    </source>
</evidence>
<dbReference type="EMBL" id="GBRH01192437">
    <property type="protein sequence ID" value="JAE05459.1"/>
    <property type="molecule type" value="Transcribed_RNA"/>
</dbReference>
<protein>
    <submittedName>
        <fullName evidence="1">Uncharacterized protein</fullName>
    </submittedName>
</protein>
<proteinExistence type="predicted"/>
<name>A0A0A9F2L9_ARUDO</name>
<organism evidence="1">
    <name type="scientific">Arundo donax</name>
    <name type="common">Giant reed</name>
    <name type="synonym">Donax arundinaceus</name>
    <dbReference type="NCBI Taxonomy" id="35708"/>
    <lineage>
        <taxon>Eukaryota</taxon>
        <taxon>Viridiplantae</taxon>
        <taxon>Streptophyta</taxon>
        <taxon>Embryophyta</taxon>
        <taxon>Tracheophyta</taxon>
        <taxon>Spermatophyta</taxon>
        <taxon>Magnoliopsida</taxon>
        <taxon>Liliopsida</taxon>
        <taxon>Poales</taxon>
        <taxon>Poaceae</taxon>
        <taxon>PACMAD clade</taxon>
        <taxon>Arundinoideae</taxon>
        <taxon>Arundineae</taxon>
        <taxon>Arundo</taxon>
    </lineage>
</organism>